<reference evidence="3 4" key="3">
    <citation type="journal article" date="2008" name="Proc. Natl. Acad. Sci. U.S.A.">
        <title>2-Alkyl-4-hydroxymethylfuran-3-carboxylic acids, antibiotic production inducers discovered by Streptomyces coelicolor genome mining.</title>
        <authorList>
            <person name="Corre C."/>
            <person name="Song L."/>
            <person name="O'Rourke S."/>
            <person name="Chater K.F."/>
            <person name="Challis G.L."/>
        </authorList>
    </citation>
    <scope>NUCLEOTIDE SEQUENCE [LARGE SCALE GENOMIC DNA]</scope>
    <source>
        <strain evidence="4">ATCC BAA-471 / A3(2) / M145</strain>
    </source>
</reference>
<evidence type="ECO:0000256" key="1">
    <source>
        <dbReference type="SAM" id="MobiDB-lite"/>
    </source>
</evidence>
<feature type="transmembrane region" description="Helical" evidence="2">
    <location>
        <begin position="47"/>
        <end position="68"/>
    </location>
</feature>
<keyword evidence="2" id="KW-0472">Membrane</keyword>
<reference evidence="4" key="2">
    <citation type="journal article" date="2002" name="Nature">
        <title>Complete genome sequence of the model actinomycete Streptomyces coelicolor A3(2).</title>
        <authorList>
            <person name="Bentley S.D."/>
            <person name="Chater K.F."/>
            <person name="Cerdeno-Tarraga A.M."/>
            <person name="Challis G.L."/>
            <person name="Thomson N.R."/>
            <person name="James K.D."/>
            <person name="Harris D.E."/>
            <person name="Quail M.A."/>
            <person name="Kieser H."/>
            <person name="Harper D."/>
            <person name="Bateman A."/>
            <person name="Brown S."/>
            <person name="Chandra G."/>
            <person name="Chen C.W."/>
            <person name="Collins M."/>
            <person name="Cronin A."/>
            <person name="Fraser A."/>
            <person name="Goble A."/>
            <person name="Hidalgo J."/>
            <person name="Hornsby T."/>
            <person name="Howarth S."/>
            <person name="Huang C.H."/>
            <person name="Kieser T."/>
            <person name="Larke L."/>
            <person name="Murphy L."/>
            <person name="Oliver K."/>
            <person name="O'Neil S."/>
            <person name="Rabbinowitsch E."/>
            <person name="Rajandream M.A."/>
            <person name="Rutherford K."/>
            <person name="Rutter S."/>
            <person name="Seeger K."/>
            <person name="Saunders D."/>
            <person name="Sharp S."/>
            <person name="Squares R."/>
            <person name="Squares S."/>
            <person name="Taylor K."/>
            <person name="Warren T."/>
            <person name="Wietzorrek A."/>
            <person name="Woodward J."/>
            <person name="Barrell B.G."/>
            <person name="Parkhill J."/>
            <person name="Hopwood D.A."/>
        </authorList>
    </citation>
    <scope>NUCLEOTIDE SEQUENCE [LARGE SCALE GENOMIC DNA]</scope>
    <source>
        <strain evidence="4">ATCC BAA-471 / A3(2) / M145</strain>
    </source>
</reference>
<dbReference type="EMBL" id="AL589148">
    <property type="protein sequence ID" value="CAC36664.1"/>
    <property type="molecule type" value="Genomic_DNA"/>
</dbReference>
<name>Q9AD07_STRCO</name>
<dbReference type="OrthoDB" id="3852226at2"/>
<dbReference type="Proteomes" id="UP000001973">
    <property type="component" value="Plasmid SCP1"/>
</dbReference>
<evidence type="ECO:0000313" key="3">
    <source>
        <dbReference type="EMBL" id="CAC36664.1"/>
    </source>
</evidence>
<evidence type="ECO:0000313" key="4">
    <source>
        <dbReference type="Proteomes" id="UP000001973"/>
    </source>
</evidence>
<organism evidence="3 4">
    <name type="scientific">Streptomyces coelicolor (strain ATCC BAA-471 / A3(2) / M145)</name>
    <dbReference type="NCBI Taxonomy" id="100226"/>
    <lineage>
        <taxon>Bacteria</taxon>
        <taxon>Bacillati</taxon>
        <taxon>Actinomycetota</taxon>
        <taxon>Actinomycetes</taxon>
        <taxon>Kitasatosporales</taxon>
        <taxon>Streptomycetaceae</taxon>
        <taxon>Streptomyces</taxon>
        <taxon>Streptomyces albidoflavus group</taxon>
    </lineage>
</organism>
<reference evidence="3 4" key="1">
    <citation type="journal article" date="1998" name="J. Bacteriol.">
        <title>Cloning and physical mapping of the EcoRI fragments of the giant linear plasmid SCP1.</title>
        <authorList>
            <person name="Redenbach M."/>
            <person name="Ikeda K."/>
            <person name="Yamasaki M."/>
            <person name="Kinashi H."/>
        </authorList>
    </citation>
    <scope>NUCLEOTIDE SEQUENCE [LARGE SCALE GENOMIC DNA]</scope>
    <source>
        <strain evidence="4">ATCC BAA-471 / A3(2) / M145</strain>
    </source>
</reference>
<feature type="region of interest" description="Disordered" evidence="1">
    <location>
        <begin position="1"/>
        <end position="32"/>
    </location>
</feature>
<dbReference type="KEGG" id="sco:SCP1.143"/>
<proteinExistence type="predicted"/>
<protein>
    <submittedName>
        <fullName evidence="3">Membrane protein</fullName>
    </submittedName>
</protein>
<dbReference type="STRING" id="100226.gene:17765648"/>
<keyword evidence="2" id="KW-1133">Transmembrane helix</keyword>
<geneLocation type="plasmid" evidence="4">
    <name>SCP1</name>
</geneLocation>
<keyword evidence="4" id="KW-1185">Reference proteome</keyword>
<dbReference type="InterPro" id="IPR024735">
    <property type="entry name" value="TcpC"/>
</dbReference>
<dbReference type="AlphaFoldDB" id="Q9AD07"/>
<reference evidence="3 4" key="4">
    <citation type="journal article" date="2009" name="Mol. Microbiol.">
        <title>Extracellular signalling, translational control, two repressors and an activator all contribute to the regulation of methylenomycin production in Streptomyces coelicolor.</title>
        <authorList>
            <person name="O'Rourke S."/>
            <person name="Wietzorrek A."/>
            <person name="Fowler K."/>
            <person name="Corre C."/>
            <person name="Challis G.L."/>
            <person name="Chater K.F."/>
        </authorList>
    </citation>
    <scope>NUCLEOTIDE SEQUENCE [LARGE SCALE GENOMIC DNA]</scope>
    <source>
        <strain evidence="4">ATCC BAA-471 / A3(2) / M145</strain>
    </source>
</reference>
<dbReference type="RefSeq" id="WP_011039442.1">
    <property type="nucleotide sequence ID" value="NC_003903.1"/>
</dbReference>
<feature type="region of interest" description="Disordered" evidence="1">
    <location>
        <begin position="347"/>
        <end position="369"/>
    </location>
</feature>
<keyword evidence="2" id="KW-0812">Transmembrane</keyword>
<accession>Q9AD07</accession>
<dbReference type="HOGENOM" id="CLU_069775_0_0_11"/>
<gene>
    <name evidence="3" type="ordered locus">SCP1.143</name>
</gene>
<dbReference type="Pfam" id="PF12642">
    <property type="entry name" value="TpcC"/>
    <property type="match status" value="1"/>
</dbReference>
<dbReference type="InParanoid" id="Q9AD07"/>
<dbReference type="PATRIC" id="fig|100226.15.peg.8090"/>
<evidence type="ECO:0000256" key="2">
    <source>
        <dbReference type="SAM" id="Phobius"/>
    </source>
</evidence>
<sequence>MRRLLTRRPDKDAPAARDEVRETEEPAADDDYVGGWSTGARANTSALLRWTAWSLLLIGPVLGAAAFARASTTSTAQPAVAASTPAGTGSQGAAGFATLFVAQYLRAGEGDQDKLAAYYPPAVDVQLEGSPGRRHGEQLTVVRLRQTAPDVWSVTVAARIVADTEPAPERTTRSDADRSDAKTAAAAAARDSIRYFQVPVAVGPAEEGATGYAALSMPAEVAAPARIKAPDLIYGPSQPAAGSDPRTQAVTEFLTAYLTGSGELDRYLAPGTELSPVQPTPYTGLAVDQMAIEGDQAADPITTVPEDDTRTRVVVTVRATDHDNVRVPLAYALTLKARAGRWEIAGLDGAPSPVPTAHASATGTPRAKE</sequence>
<feature type="compositionally biased region" description="Basic and acidic residues" evidence="1">
    <location>
        <begin position="7"/>
        <end position="24"/>
    </location>
</feature>